<dbReference type="Pfam" id="PF01408">
    <property type="entry name" value="GFO_IDH_MocA"/>
    <property type="match status" value="1"/>
</dbReference>
<proteinExistence type="predicted"/>
<evidence type="ECO:0000313" key="4">
    <source>
        <dbReference type="EMBL" id="HIU46898.1"/>
    </source>
</evidence>
<feature type="domain" description="GFO/IDH/MocA-like oxidoreductase" evidence="3">
    <location>
        <begin position="139"/>
        <end position="273"/>
    </location>
</feature>
<dbReference type="SUPFAM" id="SSF51735">
    <property type="entry name" value="NAD(P)-binding Rossmann-fold domains"/>
    <property type="match status" value="1"/>
</dbReference>
<dbReference type="Gene3D" id="3.40.50.720">
    <property type="entry name" value="NAD(P)-binding Rossmann-like Domain"/>
    <property type="match status" value="1"/>
</dbReference>
<evidence type="ECO:0000259" key="2">
    <source>
        <dbReference type="Pfam" id="PF01408"/>
    </source>
</evidence>
<dbReference type="InterPro" id="IPR055170">
    <property type="entry name" value="GFO_IDH_MocA-like_dom"/>
</dbReference>
<dbReference type="Gene3D" id="3.30.360.10">
    <property type="entry name" value="Dihydrodipicolinate Reductase, domain 2"/>
    <property type="match status" value="1"/>
</dbReference>
<comment type="caution">
    <text evidence="4">The sequence shown here is derived from an EMBL/GenBank/DDBJ whole genome shotgun (WGS) entry which is preliminary data.</text>
</comment>
<dbReference type="GO" id="GO:0016491">
    <property type="term" value="F:oxidoreductase activity"/>
    <property type="evidence" value="ECO:0007669"/>
    <property type="project" value="UniProtKB-KW"/>
</dbReference>
<sequence length="369" mass="39585">MKEIGIGVIGWGFMGRTHTFAIKTMPLHYDLDFKPRLVGVCSRRLEQAQRACDEQGFSFATDDYRRLLADPAIDVVSICTPNALHKQMALDAIAAGKHVYIDKPVSTDYAGARCIADAARAAGVKGQVALNNRFFPATMKAHELITSGRLGRVTSFTAEYLHSGSVDPERPVGWKQRADVCGGGVLLDLGSHALDLVMWMCGEVRDINCVTQTLYPSRPTPEGGRTSALGDDRALMMLRLKSGAVGTVDASKIATGTDDELNLSIYLTGGAIRYSSLTGDYLDVYDCASAAGGFTHVHCGGRYPAPGGSFVPAKNAIGWIRGHVHSYYTFLDAVAHDGPCSPSLDEGAYLQLVMEKAYQSAAEGGWIGV</sequence>
<dbReference type="GO" id="GO:0000166">
    <property type="term" value="F:nucleotide binding"/>
    <property type="evidence" value="ECO:0007669"/>
    <property type="project" value="InterPro"/>
</dbReference>
<dbReference type="InterPro" id="IPR000683">
    <property type="entry name" value="Gfo/Idh/MocA-like_OxRdtase_N"/>
</dbReference>
<dbReference type="InterPro" id="IPR036291">
    <property type="entry name" value="NAD(P)-bd_dom_sf"/>
</dbReference>
<accession>A0A9D1S581</accession>
<dbReference type="PANTHER" id="PTHR43818">
    <property type="entry name" value="BCDNA.GH03377"/>
    <property type="match status" value="1"/>
</dbReference>
<evidence type="ECO:0000259" key="3">
    <source>
        <dbReference type="Pfam" id="PF22725"/>
    </source>
</evidence>
<reference evidence="4" key="2">
    <citation type="journal article" date="2021" name="PeerJ">
        <title>Extensive microbial diversity within the chicken gut microbiome revealed by metagenomics and culture.</title>
        <authorList>
            <person name="Gilroy R."/>
            <person name="Ravi A."/>
            <person name="Getino M."/>
            <person name="Pursley I."/>
            <person name="Horton D.L."/>
            <person name="Alikhan N.F."/>
            <person name="Baker D."/>
            <person name="Gharbi K."/>
            <person name="Hall N."/>
            <person name="Watson M."/>
            <person name="Adriaenssens E.M."/>
            <person name="Foster-Nyarko E."/>
            <person name="Jarju S."/>
            <person name="Secka A."/>
            <person name="Antonio M."/>
            <person name="Oren A."/>
            <person name="Chaudhuri R.R."/>
            <person name="La Ragione R."/>
            <person name="Hildebrand F."/>
            <person name="Pallen M.J."/>
        </authorList>
    </citation>
    <scope>NUCLEOTIDE SEQUENCE</scope>
    <source>
        <strain evidence="4">ChiSxjej2B14-8506</strain>
    </source>
</reference>
<dbReference type="EMBL" id="DVNK01000039">
    <property type="protein sequence ID" value="HIU46898.1"/>
    <property type="molecule type" value="Genomic_DNA"/>
</dbReference>
<dbReference type="AlphaFoldDB" id="A0A9D1S581"/>
<feature type="domain" description="Gfo/Idh/MocA-like oxidoreductase N-terminal" evidence="2">
    <location>
        <begin position="5"/>
        <end position="128"/>
    </location>
</feature>
<dbReference type="SUPFAM" id="SSF55347">
    <property type="entry name" value="Glyceraldehyde-3-phosphate dehydrogenase-like, C-terminal domain"/>
    <property type="match status" value="1"/>
</dbReference>
<evidence type="ECO:0000313" key="5">
    <source>
        <dbReference type="Proteomes" id="UP000824123"/>
    </source>
</evidence>
<dbReference type="InterPro" id="IPR050463">
    <property type="entry name" value="Gfo/Idh/MocA_oxidrdct_glycsds"/>
</dbReference>
<evidence type="ECO:0000256" key="1">
    <source>
        <dbReference type="ARBA" id="ARBA00023002"/>
    </source>
</evidence>
<dbReference type="Pfam" id="PF22725">
    <property type="entry name" value="GFO_IDH_MocA_C3"/>
    <property type="match status" value="1"/>
</dbReference>
<dbReference type="Proteomes" id="UP000824123">
    <property type="component" value="Unassembled WGS sequence"/>
</dbReference>
<keyword evidence="1" id="KW-0560">Oxidoreductase</keyword>
<organism evidence="4 5">
    <name type="scientific">Candidatus Fimadaptatus faecigallinarum</name>
    <dbReference type="NCBI Taxonomy" id="2840814"/>
    <lineage>
        <taxon>Bacteria</taxon>
        <taxon>Bacillati</taxon>
        <taxon>Bacillota</taxon>
        <taxon>Clostridia</taxon>
        <taxon>Eubacteriales</taxon>
        <taxon>Candidatus Fimadaptatus</taxon>
    </lineage>
</organism>
<name>A0A9D1S581_9FIRM</name>
<reference evidence="4" key="1">
    <citation type="submission" date="2020-10" db="EMBL/GenBank/DDBJ databases">
        <authorList>
            <person name="Gilroy R."/>
        </authorList>
    </citation>
    <scope>NUCLEOTIDE SEQUENCE</scope>
    <source>
        <strain evidence="4">ChiSxjej2B14-8506</strain>
    </source>
</reference>
<dbReference type="PANTHER" id="PTHR43818:SF11">
    <property type="entry name" value="BCDNA.GH03377"/>
    <property type="match status" value="1"/>
</dbReference>
<gene>
    <name evidence="4" type="ORF">IAC59_06530</name>
</gene>
<protein>
    <submittedName>
        <fullName evidence="4">Gfo/Idh/MocA family oxidoreductase</fullName>
    </submittedName>
</protein>